<evidence type="ECO:0000256" key="1">
    <source>
        <dbReference type="ARBA" id="ARBA00004429"/>
    </source>
</evidence>
<evidence type="ECO:0000256" key="7">
    <source>
        <dbReference type="ARBA" id="ARBA00023136"/>
    </source>
</evidence>
<organism evidence="11 12">
    <name type="scientific">Tabrizicola oligotrophica</name>
    <dbReference type="NCBI Taxonomy" id="2710650"/>
    <lineage>
        <taxon>Bacteria</taxon>
        <taxon>Pseudomonadati</taxon>
        <taxon>Pseudomonadota</taxon>
        <taxon>Alphaproteobacteria</taxon>
        <taxon>Rhodobacterales</taxon>
        <taxon>Paracoccaceae</taxon>
        <taxon>Tabrizicola</taxon>
    </lineage>
</organism>
<comment type="subunit">
    <text evidence="9">The complex comprises the extracytoplasmic solute receptor protein and the two transmembrane proteins.</text>
</comment>
<feature type="domain" description="Tripartite ATP-independent periplasmic transporters DctQ component" evidence="10">
    <location>
        <begin position="23"/>
        <end position="154"/>
    </location>
</feature>
<comment type="similarity">
    <text evidence="8 9">Belongs to the TRAP transporter small permease family.</text>
</comment>
<keyword evidence="12" id="KW-1185">Reference proteome</keyword>
<sequence length="168" mass="17962">MARLWSGIERGLELVICLSLIAMVALTVLDVVGRYFFNAPLSGGYEISEILMGLTVFAALPLASRAESHLAIGLLTDRLTGNARRWHRIVILVISTAGLGFIGWRMTVQAGIMYSSMASTGSLRLPLWPVAGAMAILGWLSCLVTAVLLARALAGLDRDLHAAKGSLE</sequence>
<evidence type="ECO:0000256" key="8">
    <source>
        <dbReference type="ARBA" id="ARBA00038436"/>
    </source>
</evidence>
<comment type="function">
    <text evidence="9">Part of the tripartite ATP-independent periplasmic (TRAP) transport system.</text>
</comment>
<protein>
    <recommendedName>
        <fullName evidence="9">TRAP transporter small permease protein</fullName>
    </recommendedName>
</protein>
<evidence type="ECO:0000256" key="4">
    <source>
        <dbReference type="ARBA" id="ARBA00022519"/>
    </source>
</evidence>
<keyword evidence="2 9" id="KW-0813">Transport</keyword>
<dbReference type="Proteomes" id="UP000477782">
    <property type="component" value="Unassembled WGS sequence"/>
</dbReference>
<feature type="transmembrane region" description="Helical" evidence="9">
    <location>
        <begin position="85"/>
        <end position="107"/>
    </location>
</feature>
<comment type="subcellular location">
    <subcellularLocation>
        <location evidence="1 9">Cell inner membrane</location>
        <topology evidence="1 9">Multi-pass membrane protein</topology>
    </subcellularLocation>
</comment>
<feature type="transmembrane region" description="Helical" evidence="9">
    <location>
        <begin position="127"/>
        <end position="150"/>
    </location>
</feature>
<evidence type="ECO:0000256" key="2">
    <source>
        <dbReference type="ARBA" id="ARBA00022448"/>
    </source>
</evidence>
<dbReference type="Pfam" id="PF04290">
    <property type="entry name" value="DctQ"/>
    <property type="match status" value="1"/>
</dbReference>
<dbReference type="InterPro" id="IPR007387">
    <property type="entry name" value="TRAP_DctQ"/>
</dbReference>
<evidence type="ECO:0000313" key="12">
    <source>
        <dbReference type="Proteomes" id="UP000477782"/>
    </source>
</evidence>
<dbReference type="InterPro" id="IPR055348">
    <property type="entry name" value="DctQ"/>
</dbReference>
<evidence type="ECO:0000256" key="3">
    <source>
        <dbReference type="ARBA" id="ARBA00022475"/>
    </source>
</evidence>
<dbReference type="EMBL" id="JAAIVJ010000011">
    <property type="protein sequence ID" value="NEY91659.1"/>
    <property type="molecule type" value="Genomic_DNA"/>
</dbReference>
<keyword evidence="7 9" id="KW-0472">Membrane</keyword>
<gene>
    <name evidence="11" type="ORF">G4Z14_15270</name>
</gene>
<evidence type="ECO:0000259" key="10">
    <source>
        <dbReference type="Pfam" id="PF04290"/>
    </source>
</evidence>
<dbReference type="PANTHER" id="PTHR35011">
    <property type="entry name" value="2,3-DIKETO-L-GULONATE TRAP TRANSPORTER SMALL PERMEASE PROTEIN YIAM"/>
    <property type="match status" value="1"/>
</dbReference>
<evidence type="ECO:0000256" key="6">
    <source>
        <dbReference type="ARBA" id="ARBA00022989"/>
    </source>
</evidence>
<dbReference type="PANTHER" id="PTHR35011:SF10">
    <property type="entry name" value="TRAP TRANSPORTER SMALL PERMEASE PROTEIN"/>
    <property type="match status" value="1"/>
</dbReference>
<keyword evidence="3" id="KW-1003">Cell membrane</keyword>
<accession>A0A6M0QW42</accession>
<evidence type="ECO:0000256" key="9">
    <source>
        <dbReference type="RuleBase" id="RU369079"/>
    </source>
</evidence>
<reference evidence="11 12" key="1">
    <citation type="submission" date="2020-02" db="EMBL/GenBank/DDBJ databases">
        <authorList>
            <person name="Chen W.-M."/>
        </authorList>
    </citation>
    <scope>NUCLEOTIDE SEQUENCE [LARGE SCALE GENOMIC DNA]</scope>
    <source>
        <strain evidence="11 12">KMS-5</strain>
    </source>
</reference>
<dbReference type="GO" id="GO:0022857">
    <property type="term" value="F:transmembrane transporter activity"/>
    <property type="evidence" value="ECO:0007669"/>
    <property type="project" value="UniProtKB-UniRule"/>
</dbReference>
<keyword evidence="4 9" id="KW-0997">Cell inner membrane</keyword>
<evidence type="ECO:0000313" key="11">
    <source>
        <dbReference type="EMBL" id="NEY91659.1"/>
    </source>
</evidence>
<dbReference type="RefSeq" id="WP_164627294.1">
    <property type="nucleotide sequence ID" value="NZ_JAAIVJ010000011.1"/>
</dbReference>
<proteinExistence type="inferred from homology"/>
<dbReference type="AlphaFoldDB" id="A0A6M0QW42"/>
<dbReference type="GO" id="GO:0005886">
    <property type="term" value="C:plasma membrane"/>
    <property type="evidence" value="ECO:0007669"/>
    <property type="project" value="UniProtKB-SubCell"/>
</dbReference>
<feature type="transmembrane region" description="Helical" evidence="9">
    <location>
        <begin position="12"/>
        <end position="37"/>
    </location>
</feature>
<keyword evidence="5 9" id="KW-0812">Transmembrane</keyword>
<comment type="caution">
    <text evidence="11">The sequence shown here is derived from an EMBL/GenBank/DDBJ whole genome shotgun (WGS) entry which is preliminary data.</text>
</comment>
<evidence type="ECO:0000256" key="5">
    <source>
        <dbReference type="ARBA" id="ARBA00022692"/>
    </source>
</evidence>
<keyword evidence="6 9" id="KW-1133">Transmembrane helix</keyword>
<dbReference type="GO" id="GO:0015740">
    <property type="term" value="P:C4-dicarboxylate transport"/>
    <property type="evidence" value="ECO:0007669"/>
    <property type="project" value="TreeGrafter"/>
</dbReference>
<feature type="transmembrane region" description="Helical" evidence="9">
    <location>
        <begin position="43"/>
        <end position="64"/>
    </location>
</feature>
<name>A0A6M0QW42_9RHOB</name>